<organism evidence="2 3">
    <name type="scientific">Neurospora intermedia</name>
    <dbReference type="NCBI Taxonomy" id="5142"/>
    <lineage>
        <taxon>Eukaryota</taxon>
        <taxon>Fungi</taxon>
        <taxon>Dikarya</taxon>
        <taxon>Ascomycota</taxon>
        <taxon>Pezizomycotina</taxon>
        <taxon>Sordariomycetes</taxon>
        <taxon>Sordariomycetidae</taxon>
        <taxon>Sordariales</taxon>
        <taxon>Sordariaceae</taxon>
        <taxon>Neurospora</taxon>
    </lineage>
</organism>
<dbReference type="InterPro" id="IPR008980">
    <property type="entry name" value="Capsid_hemagglutn"/>
</dbReference>
<accession>A0ABR3DJ75</accession>
<keyword evidence="1" id="KW-0732">Signal</keyword>
<dbReference type="Proteomes" id="UP001451303">
    <property type="component" value="Unassembled WGS sequence"/>
</dbReference>
<proteinExistence type="predicted"/>
<protein>
    <recommendedName>
        <fullName evidence="4">Ecp2 effector protein domain-containing protein</fullName>
    </recommendedName>
</protein>
<evidence type="ECO:0000313" key="3">
    <source>
        <dbReference type="Proteomes" id="UP001451303"/>
    </source>
</evidence>
<evidence type="ECO:0000313" key="2">
    <source>
        <dbReference type="EMBL" id="KAL0472736.1"/>
    </source>
</evidence>
<feature type="chain" id="PRO_5047053334" description="Ecp2 effector protein domain-containing protein" evidence="1">
    <location>
        <begin position="22"/>
        <end position="192"/>
    </location>
</feature>
<evidence type="ECO:0008006" key="4">
    <source>
        <dbReference type="Google" id="ProtNLM"/>
    </source>
</evidence>
<keyword evidence="3" id="KW-1185">Reference proteome</keyword>
<sequence>MRHKALFSLLWAIISAALTSAAPSHFGLDSDNTIALAERTMSTSSKLDTREAANDFNCVTWTDSHGDLKCNEFSIILGHPNLAQIITKNYLYIYMLNVTNDFLYTPAVVNATNILEIKSALNCYGDQWKSFYSVLPWTIDMHGGNACNENAYNGPYDNTWINYAGQHLNVPDDGRCRWMNRVGFRCVVGREG</sequence>
<dbReference type="SUPFAM" id="SSF49818">
    <property type="entry name" value="Viral protein domain"/>
    <property type="match status" value="1"/>
</dbReference>
<gene>
    <name evidence="2" type="ORF">QR685DRAFT_490659</name>
</gene>
<dbReference type="EMBL" id="JAVLET010000002">
    <property type="protein sequence ID" value="KAL0472736.1"/>
    <property type="molecule type" value="Genomic_DNA"/>
</dbReference>
<evidence type="ECO:0000256" key="1">
    <source>
        <dbReference type="SAM" id="SignalP"/>
    </source>
</evidence>
<comment type="caution">
    <text evidence="2">The sequence shown here is derived from an EMBL/GenBank/DDBJ whole genome shotgun (WGS) entry which is preliminary data.</text>
</comment>
<name>A0ABR3DJ75_NEUIN</name>
<feature type="signal peptide" evidence="1">
    <location>
        <begin position="1"/>
        <end position="21"/>
    </location>
</feature>
<reference evidence="2 3" key="1">
    <citation type="submission" date="2023-09" db="EMBL/GenBank/DDBJ databases">
        <title>Multi-omics analysis of a traditional fermented food reveals byproduct-associated fungal strains for waste-to-food upcycling.</title>
        <authorList>
            <consortium name="Lawrence Berkeley National Laboratory"/>
            <person name="Rekdal V.M."/>
            <person name="Villalobos-Escobedo J.M."/>
            <person name="Rodriguez-Valeron N."/>
            <person name="Garcia M.O."/>
            <person name="Vasquez D.P."/>
            <person name="Damayanti I."/>
            <person name="Sorensen P.M."/>
            <person name="Baidoo E.E."/>
            <person name="De Carvalho A.C."/>
            <person name="Riley R."/>
            <person name="Lipzen A."/>
            <person name="He G."/>
            <person name="Yan M."/>
            <person name="Haridas S."/>
            <person name="Daum C."/>
            <person name="Yoshinaga Y."/>
            <person name="Ng V."/>
            <person name="Grigoriev I.V."/>
            <person name="Munk R."/>
            <person name="Nuraida L."/>
            <person name="Wijaya C.H."/>
            <person name="Morales P.-C."/>
            <person name="Keasling J.D."/>
        </authorList>
    </citation>
    <scope>NUCLEOTIDE SEQUENCE [LARGE SCALE GENOMIC DNA]</scope>
    <source>
        <strain evidence="2 3">FGSC 2613</strain>
    </source>
</reference>